<feature type="binding site" evidence="7">
    <location>
        <begin position="10"/>
        <end position="11"/>
    </location>
    <ligand>
        <name>substrate</name>
    </ligand>
</feature>
<proteinExistence type="inferred from homology"/>
<dbReference type="HAMAP" id="MF_00258">
    <property type="entry name" value="Glu_racemase"/>
    <property type="match status" value="1"/>
</dbReference>
<comment type="pathway">
    <text evidence="7">Cell wall biogenesis; peptidoglycan biosynthesis.</text>
</comment>
<dbReference type="GO" id="GO:0071555">
    <property type="term" value="P:cell wall organization"/>
    <property type="evidence" value="ECO:0007669"/>
    <property type="project" value="UniProtKB-KW"/>
</dbReference>
<dbReference type="Pfam" id="PF01177">
    <property type="entry name" value="Asp_Glu_race"/>
    <property type="match status" value="1"/>
</dbReference>
<reference evidence="8" key="1">
    <citation type="submission" date="2020-08" db="EMBL/GenBank/DDBJ databases">
        <title>Genomic insights into the carbon and energy metabolism of the first obligate autotrophic acetogenic bacterium Aceticella autotrophica gen. nov., sp. nov.</title>
        <authorList>
            <person name="Toshchakov S.V."/>
            <person name="Elcheninov A.G."/>
            <person name="Kublanov I.V."/>
            <person name="Frolov E.N."/>
            <person name="Lebedinsky A.V."/>
        </authorList>
    </citation>
    <scope>NUCLEOTIDE SEQUENCE</scope>
    <source>
        <strain evidence="8">3443-3Ac</strain>
    </source>
</reference>
<accession>A0A975GA45</accession>
<dbReference type="AlphaFoldDB" id="A0A975GA45"/>
<dbReference type="EC" id="5.1.1.3" evidence="2 7"/>
<dbReference type="Gene3D" id="3.40.50.1860">
    <property type="match status" value="2"/>
</dbReference>
<evidence type="ECO:0000256" key="6">
    <source>
        <dbReference type="ARBA" id="ARBA00023316"/>
    </source>
</evidence>
<evidence type="ECO:0000256" key="1">
    <source>
        <dbReference type="ARBA" id="ARBA00001602"/>
    </source>
</evidence>
<evidence type="ECO:0000256" key="2">
    <source>
        <dbReference type="ARBA" id="ARBA00013090"/>
    </source>
</evidence>
<dbReference type="InterPro" id="IPR004391">
    <property type="entry name" value="Glu_race"/>
</dbReference>
<dbReference type="GO" id="GO:0009252">
    <property type="term" value="P:peptidoglycan biosynthetic process"/>
    <property type="evidence" value="ECO:0007669"/>
    <property type="project" value="UniProtKB-UniRule"/>
</dbReference>
<feature type="binding site" evidence="7">
    <location>
        <begin position="74"/>
        <end position="75"/>
    </location>
    <ligand>
        <name>substrate</name>
    </ligand>
</feature>
<organism evidence="8 9">
    <name type="scientific">Aceticella autotrophica</name>
    <dbReference type="NCBI Taxonomy" id="2755338"/>
    <lineage>
        <taxon>Bacteria</taxon>
        <taxon>Bacillati</taxon>
        <taxon>Bacillota</taxon>
        <taxon>Clostridia</taxon>
        <taxon>Thermoanaerobacterales</taxon>
        <taxon>Thermoanaerobacteraceae</taxon>
        <taxon>Aceticella</taxon>
    </lineage>
</organism>
<evidence type="ECO:0000256" key="7">
    <source>
        <dbReference type="HAMAP-Rule" id="MF_00258"/>
    </source>
</evidence>
<feature type="binding site" evidence="7">
    <location>
        <begin position="42"/>
        <end position="43"/>
    </location>
    <ligand>
        <name>substrate</name>
    </ligand>
</feature>
<feature type="active site" description="Proton donor/acceptor" evidence="7">
    <location>
        <position position="181"/>
    </location>
</feature>
<dbReference type="InterPro" id="IPR033134">
    <property type="entry name" value="Asp/Glu_racemase_AS_2"/>
</dbReference>
<dbReference type="InterPro" id="IPR015942">
    <property type="entry name" value="Asp/Glu/hydantoin_racemase"/>
</dbReference>
<keyword evidence="3 7" id="KW-0133">Cell shape</keyword>
<dbReference type="SUPFAM" id="SSF53681">
    <property type="entry name" value="Aspartate/glutamate racemase"/>
    <property type="match status" value="2"/>
</dbReference>
<evidence type="ECO:0000256" key="4">
    <source>
        <dbReference type="ARBA" id="ARBA00022984"/>
    </source>
</evidence>
<dbReference type="KEGG" id="aaut:ACETAC_08680"/>
<dbReference type="FunFam" id="3.40.50.1860:FF:000001">
    <property type="entry name" value="Glutamate racemase"/>
    <property type="match status" value="1"/>
</dbReference>
<evidence type="ECO:0000313" key="8">
    <source>
        <dbReference type="EMBL" id="QSZ26935.1"/>
    </source>
</evidence>
<keyword evidence="5 7" id="KW-0413">Isomerase</keyword>
<evidence type="ECO:0000256" key="5">
    <source>
        <dbReference type="ARBA" id="ARBA00023235"/>
    </source>
</evidence>
<dbReference type="Proteomes" id="UP000671913">
    <property type="component" value="Chromosome"/>
</dbReference>
<evidence type="ECO:0000313" key="9">
    <source>
        <dbReference type="Proteomes" id="UP000671913"/>
    </source>
</evidence>
<keyword evidence="6 7" id="KW-0961">Cell wall biogenesis/degradation</keyword>
<dbReference type="EMBL" id="CP060096">
    <property type="protein sequence ID" value="QSZ26935.1"/>
    <property type="molecule type" value="Genomic_DNA"/>
</dbReference>
<dbReference type="GO" id="GO:0008360">
    <property type="term" value="P:regulation of cell shape"/>
    <property type="evidence" value="ECO:0007669"/>
    <property type="project" value="UniProtKB-KW"/>
</dbReference>
<evidence type="ECO:0000256" key="3">
    <source>
        <dbReference type="ARBA" id="ARBA00022960"/>
    </source>
</evidence>
<sequence>MDLRPIGVFDSGVGGLTVLRRLVEILPGEDYIYFGDTKRVPYGDRSKEEIKRFAGQIINFMKEKNAKAVVIACNTTCATIDKKEYDAVLFDVLQAGAKSAALFTKNKKIGVIATKRTIESLSYDKNIKAINEGIEVYSAACPDFVPLIERGLANSDEAYESAYEYLSGFKYKNIDTLVLGCTHYPIMSETIKKIVGENIKLIDPAIKLSFDAKDYLKKYDLLNPQAKGNIQFFVSGDKNNFIKAAEVLMGEKFTSISTIDIEKY</sequence>
<comment type="catalytic activity">
    <reaction evidence="1 7">
        <text>L-glutamate = D-glutamate</text>
        <dbReference type="Rhea" id="RHEA:12813"/>
        <dbReference type="ChEBI" id="CHEBI:29985"/>
        <dbReference type="ChEBI" id="CHEBI:29986"/>
        <dbReference type="EC" id="5.1.1.3"/>
    </reaction>
</comment>
<name>A0A975GA45_9THEO</name>
<gene>
    <name evidence="7" type="primary">murI</name>
    <name evidence="8" type="ORF">ACETAC_08680</name>
</gene>
<dbReference type="PROSITE" id="PS00924">
    <property type="entry name" value="ASP_GLU_RACEMASE_2"/>
    <property type="match status" value="1"/>
</dbReference>
<comment type="function">
    <text evidence="7">Provides the (R)-glutamate required for cell wall biosynthesis.</text>
</comment>
<feature type="binding site" evidence="7">
    <location>
        <begin position="182"/>
        <end position="183"/>
    </location>
    <ligand>
        <name>substrate</name>
    </ligand>
</feature>
<dbReference type="NCBIfam" id="TIGR00067">
    <property type="entry name" value="glut_race"/>
    <property type="match status" value="1"/>
</dbReference>
<dbReference type="PANTHER" id="PTHR21198:SF2">
    <property type="entry name" value="GLUTAMATE RACEMASE"/>
    <property type="match status" value="1"/>
</dbReference>
<dbReference type="RefSeq" id="WP_284679624.1">
    <property type="nucleotide sequence ID" value="NZ_CP060096.1"/>
</dbReference>
<protein>
    <recommendedName>
        <fullName evidence="2 7">Glutamate racemase</fullName>
        <ecNumber evidence="2 7">5.1.1.3</ecNumber>
    </recommendedName>
</protein>
<comment type="similarity">
    <text evidence="7">Belongs to the aspartate/glutamate racemases family.</text>
</comment>
<dbReference type="GO" id="GO:0008881">
    <property type="term" value="F:glutamate racemase activity"/>
    <property type="evidence" value="ECO:0007669"/>
    <property type="project" value="UniProtKB-UniRule"/>
</dbReference>
<dbReference type="PANTHER" id="PTHR21198">
    <property type="entry name" value="GLUTAMATE RACEMASE"/>
    <property type="match status" value="1"/>
</dbReference>
<feature type="active site" description="Proton donor/acceptor" evidence="7">
    <location>
        <position position="73"/>
    </location>
</feature>
<keyword evidence="4 7" id="KW-0573">Peptidoglycan synthesis</keyword>
<dbReference type="InterPro" id="IPR001920">
    <property type="entry name" value="Asp/Glu_race"/>
</dbReference>
<keyword evidence="9" id="KW-1185">Reference proteome</keyword>